<organism evidence="1 2">
    <name type="scientific">Didymella exigua CBS 183.55</name>
    <dbReference type="NCBI Taxonomy" id="1150837"/>
    <lineage>
        <taxon>Eukaryota</taxon>
        <taxon>Fungi</taxon>
        <taxon>Dikarya</taxon>
        <taxon>Ascomycota</taxon>
        <taxon>Pezizomycotina</taxon>
        <taxon>Dothideomycetes</taxon>
        <taxon>Pleosporomycetidae</taxon>
        <taxon>Pleosporales</taxon>
        <taxon>Pleosporineae</taxon>
        <taxon>Didymellaceae</taxon>
        <taxon>Didymella</taxon>
    </lineage>
</organism>
<gene>
    <name evidence="1" type="ORF">M421DRAFT_158275</name>
</gene>
<accession>A0A6A5RIW1</accession>
<evidence type="ECO:0000313" key="2">
    <source>
        <dbReference type="Proteomes" id="UP000800082"/>
    </source>
</evidence>
<dbReference type="AlphaFoldDB" id="A0A6A5RIW1"/>
<reference evidence="1" key="1">
    <citation type="journal article" date="2020" name="Stud. Mycol.">
        <title>101 Dothideomycetes genomes: a test case for predicting lifestyles and emergence of pathogens.</title>
        <authorList>
            <person name="Haridas S."/>
            <person name="Albert R."/>
            <person name="Binder M."/>
            <person name="Bloem J."/>
            <person name="Labutti K."/>
            <person name="Salamov A."/>
            <person name="Andreopoulos B."/>
            <person name="Baker S."/>
            <person name="Barry K."/>
            <person name="Bills G."/>
            <person name="Bluhm B."/>
            <person name="Cannon C."/>
            <person name="Castanera R."/>
            <person name="Culley D."/>
            <person name="Daum C."/>
            <person name="Ezra D."/>
            <person name="Gonzalez J."/>
            <person name="Henrissat B."/>
            <person name="Kuo A."/>
            <person name="Liang C."/>
            <person name="Lipzen A."/>
            <person name="Lutzoni F."/>
            <person name="Magnuson J."/>
            <person name="Mondo S."/>
            <person name="Nolan M."/>
            <person name="Ohm R."/>
            <person name="Pangilinan J."/>
            <person name="Park H.-J."/>
            <person name="Ramirez L."/>
            <person name="Alfaro M."/>
            <person name="Sun H."/>
            <person name="Tritt A."/>
            <person name="Yoshinaga Y."/>
            <person name="Zwiers L.-H."/>
            <person name="Turgeon B."/>
            <person name="Goodwin S."/>
            <person name="Spatafora J."/>
            <person name="Crous P."/>
            <person name="Grigoriev I."/>
        </authorList>
    </citation>
    <scope>NUCLEOTIDE SEQUENCE</scope>
    <source>
        <strain evidence="1">CBS 183.55</strain>
    </source>
</reference>
<name>A0A6A5RIW1_9PLEO</name>
<dbReference type="GeneID" id="54345286"/>
<dbReference type="RefSeq" id="XP_033448557.1">
    <property type="nucleotide sequence ID" value="XM_033587640.1"/>
</dbReference>
<protein>
    <submittedName>
        <fullName evidence="1">Uncharacterized protein</fullName>
    </submittedName>
</protein>
<keyword evidence="2" id="KW-1185">Reference proteome</keyword>
<dbReference type="Proteomes" id="UP000800082">
    <property type="component" value="Unassembled WGS sequence"/>
</dbReference>
<evidence type="ECO:0000313" key="1">
    <source>
        <dbReference type="EMBL" id="KAF1928305.1"/>
    </source>
</evidence>
<sequence length="89" mass="9718">MPAINKLETKAPTRSHPHASTCILTKVNCLVLPLHIWLSLNATATVSLTHLHPHDHCAPLHENLAVLAAFPVFVFWSLHNGFARIGGEA</sequence>
<proteinExistence type="predicted"/>
<dbReference type="EMBL" id="ML978969">
    <property type="protein sequence ID" value="KAF1928305.1"/>
    <property type="molecule type" value="Genomic_DNA"/>
</dbReference>